<feature type="compositionally biased region" description="Polar residues" evidence="1">
    <location>
        <begin position="237"/>
        <end position="266"/>
    </location>
</feature>
<dbReference type="EMBL" id="NHYD01003427">
    <property type="protein sequence ID" value="PPQ78074.1"/>
    <property type="molecule type" value="Genomic_DNA"/>
</dbReference>
<name>A0A409WHS8_PSICY</name>
<proteinExistence type="predicted"/>
<feature type="compositionally biased region" description="Low complexity" evidence="1">
    <location>
        <begin position="85"/>
        <end position="97"/>
    </location>
</feature>
<protein>
    <recommendedName>
        <fullName evidence="4">Mso1 N-terminal domain-containing protein</fullName>
    </recommendedName>
</protein>
<evidence type="ECO:0008006" key="4">
    <source>
        <dbReference type="Google" id="ProtNLM"/>
    </source>
</evidence>
<feature type="compositionally biased region" description="Basic and acidic residues" evidence="1">
    <location>
        <begin position="113"/>
        <end position="133"/>
    </location>
</feature>
<dbReference type="Proteomes" id="UP000283269">
    <property type="component" value="Unassembled WGS sequence"/>
</dbReference>
<evidence type="ECO:0000256" key="1">
    <source>
        <dbReference type="SAM" id="MobiDB-lite"/>
    </source>
</evidence>
<feature type="region of interest" description="Disordered" evidence="1">
    <location>
        <begin position="1"/>
        <end position="137"/>
    </location>
</feature>
<dbReference type="OrthoDB" id="2683368at2759"/>
<feature type="compositionally biased region" description="Basic and acidic residues" evidence="1">
    <location>
        <begin position="221"/>
        <end position="236"/>
    </location>
</feature>
<keyword evidence="3" id="KW-1185">Reference proteome</keyword>
<accession>A0A409WHS8</accession>
<dbReference type="AlphaFoldDB" id="A0A409WHS8"/>
<feature type="region of interest" description="Disordered" evidence="1">
    <location>
        <begin position="221"/>
        <end position="280"/>
    </location>
</feature>
<feature type="compositionally biased region" description="Polar residues" evidence="1">
    <location>
        <begin position="50"/>
        <end position="71"/>
    </location>
</feature>
<organism evidence="2 3">
    <name type="scientific">Psilocybe cyanescens</name>
    <dbReference type="NCBI Taxonomy" id="93625"/>
    <lineage>
        <taxon>Eukaryota</taxon>
        <taxon>Fungi</taxon>
        <taxon>Dikarya</taxon>
        <taxon>Basidiomycota</taxon>
        <taxon>Agaricomycotina</taxon>
        <taxon>Agaricomycetes</taxon>
        <taxon>Agaricomycetidae</taxon>
        <taxon>Agaricales</taxon>
        <taxon>Agaricineae</taxon>
        <taxon>Strophariaceae</taxon>
        <taxon>Psilocybe</taxon>
    </lineage>
</organism>
<comment type="caution">
    <text evidence="2">The sequence shown here is derived from an EMBL/GenBank/DDBJ whole genome shotgun (WGS) entry which is preliminary data.</text>
</comment>
<feature type="compositionally biased region" description="Polar residues" evidence="1">
    <location>
        <begin position="24"/>
        <end position="33"/>
    </location>
</feature>
<sequence>MFTATRVAPGLPSNPRSRLASRTAPPSRQTESPRPSRANVAIPSTPRPRNPSTQRAPVPDTNSRNYRSQQRNAHDGMINVRRSEGSTSTSSSSDASSWPRAKHSQSSSGATLRGDDGMERSEQVKPNRGEETRVNNSYYDGGFTWSRVTEAATMITQEVSKAWAAGLTLQGNEDNDEAGESHLTRVMRAYHLSKARTPSELPAWLFSEKERGQGSLLRFDRLDSHDDDSQVREPAQRRNQPAYGNSTTPLVMQSQRNKNIQNTKPFSLNAPAKVSGSDRLKQMRELRRNAASSTVQYS</sequence>
<reference evidence="2 3" key="1">
    <citation type="journal article" date="2018" name="Evol. Lett.">
        <title>Horizontal gene cluster transfer increased hallucinogenic mushroom diversity.</title>
        <authorList>
            <person name="Reynolds H.T."/>
            <person name="Vijayakumar V."/>
            <person name="Gluck-Thaler E."/>
            <person name="Korotkin H.B."/>
            <person name="Matheny P.B."/>
            <person name="Slot J.C."/>
        </authorList>
    </citation>
    <scope>NUCLEOTIDE SEQUENCE [LARGE SCALE GENOMIC DNA]</scope>
    <source>
        <strain evidence="2 3">2631</strain>
    </source>
</reference>
<gene>
    <name evidence="2" type="ORF">CVT25_015608</name>
</gene>
<dbReference type="InParanoid" id="A0A409WHS8"/>
<evidence type="ECO:0000313" key="2">
    <source>
        <dbReference type="EMBL" id="PPQ78074.1"/>
    </source>
</evidence>
<evidence type="ECO:0000313" key="3">
    <source>
        <dbReference type="Proteomes" id="UP000283269"/>
    </source>
</evidence>